<feature type="transmembrane region" description="Helical" evidence="9">
    <location>
        <begin position="43"/>
        <end position="64"/>
    </location>
</feature>
<keyword evidence="7 9" id="KW-0472">Membrane</keyword>
<reference evidence="10 11" key="1">
    <citation type="submission" date="2020-07" db="EMBL/GenBank/DDBJ databases">
        <title>Sequencing the genomes of 1000 actinobacteria strains.</title>
        <authorList>
            <person name="Klenk H.-P."/>
        </authorList>
    </citation>
    <scope>NUCLEOTIDE SEQUENCE [LARGE SCALE GENOMIC DNA]</scope>
    <source>
        <strain evidence="10 11">LI1</strain>
    </source>
</reference>
<keyword evidence="4 9" id="KW-0812">Transmembrane</keyword>
<feature type="transmembrane region" description="Helical" evidence="9">
    <location>
        <begin position="155"/>
        <end position="179"/>
    </location>
</feature>
<comment type="caution">
    <text evidence="10">The sequence shown here is derived from an EMBL/GenBank/DDBJ whole genome shotgun (WGS) entry which is preliminary data.</text>
</comment>
<dbReference type="InterPro" id="IPR003445">
    <property type="entry name" value="Cat_transpt"/>
</dbReference>
<evidence type="ECO:0000256" key="9">
    <source>
        <dbReference type="SAM" id="Phobius"/>
    </source>
</evidence>
<proteinExistence type="predicted"/>
<feature type="transmembrane region" description="Helical" evidence="9">
    <location>
        <begin position="70"/>
        <end position="92"/>
    </location>
</feature>
<protein>
    <submittedName>
        <fullName evidence="10">Potassium uptake TrkH family protein</fullName>
    </submittedName>
</protein>
<feature type="transmembrane region" description="Helical" evidence="9">
    <location>
        <begin position="328"/>
        <end position="359"/>
    </location>
</feature>
<dbReference type="GO" id="GO:0005886">
    <property type="term" value="C:plasma membrane"/>
    <property type="evidence" value="ECO:0007669"/>
    <property type="project" value="UniProtKB-SubCell"/>
</dbReference>
<evidence type="ECO:0000313" key="10">
    <source>
        <dbReference type="EMBL" id="NYJ20944.1"/>
    </source>
</evidence>
<evidence type="ECO:0000313" key="11">
    <source>
        <dbReference type="Proteomes" id="UP000537260"/>
    </source>
</evidence>
<dbReference type="PANTHER" id="PTHR32024">
    <property type="entry name" value="TRK SYSTEM POTASSIUM UPTAKE PROTEIN TRKG-RELATED"/>
    <property type="match status" value="1"/>
</dbReference>
<evidence type="ECO:0000256" key="1">
    <source>
        <dbReference type="ARBA" id="ARBA00004651"/>
    </source>
</evidence>
<dbReference type="GO" id="GO:0030001">
    <property type="term" value="P:metal ion transport"/>
    <property type="evidence" value="ECO:0007669"/>
    <property type="project" value="UniProtKB-ARBA"/>
</dbReference>
<feature type="region of interest" description="Disordered" evidence="8">
    <location>
        <begin position="1"/>
        <end position="20"/>
    </location>
</feature>
<name>A0A7Z0J7J4_9MICO</name>
<dbReference type="AlphaFoldDB" id="A0A7Z0J7J4"/>
<dbReference type="EMBL" id="JACCFM010000001">
    <property type="protein sequence ID" value="NYJ20944.1"/>
    <property type="molecule type" value="Genomic_DNA"/>
</dbReference>
<keyword evidence="11" id="KW-1185">Reference proteome</keyword>
<keyword evidence="6" id="KW-0406">Ion transport</keyword>
<gene>
    <name evidence="10" type="ORF">HNR05_002735</name>
</gene>
<evidence type="ECO:0000256" key="7">
    <source>
        <dbReference type="ARBA" id="ARBA00023136"/>
    </source>
</evidence>
<dbReference type="PANTHER" id="PTHR32024:SF1">
    <property type="entry name" value="KTR SYSTEM POTASSIUM UPTAKE PROTEIN B"/>
    <property type="match status" value="1"/>
</dbReference>
<evidence type="ECO:0000256" key="3">
    <source>
        <dbReference type="ARBA" id="ARBA00022475"/>
    </source>
</evidence>
<evidence type="ECO:0000256" key="5">
    <source>
        <dbReference type="ARBA" id="ARBA00022989"/>
    </source>
</evidence>
<keyword evidence="3" id="KW-1003">Cell membrane</keyword>
<comment type="subcellular location">
    <subcellularLocation>
        <location evidence="1">Cell membrane</location>
        <topology evidence="1">Multi-pass membrane protein</topology>
    </subcellularLocation>
</comment>
<dbReference type="Pfam" id="PF02386">
    <property type="entry name" value="TrkH"/>
    <property type="match status" value="1"/>
</dbReference>
<evidence type="ECO:0000256" key="4">
    <source>
        <dbReference type="ARBA" id="ARBA00022692"/>
    </source>
</evidence>
<evidence type="ECO:0000256" key="6">
    <source>
        <dbReference type="ARBA" id="ARBA00023065"/>
    </source>
</evidence>
<keyword evidence="2" id="KW-0813">Transport</keyword>
<accession>A0A7Z0J7J4</accession>
<feature type="compositionally biased region" description="Low complexity" evidence="8">
    <location>
        <begin position="1"/>
        <end position="15"/>
    </location>
</feature>
<dbReference type="Proteomes" id="UP000537260">
    <property type="component" value="Unassembled WGS sequence"/>
</dbReference>
<organism evidence="10 11">
    <name type="scientific">Glaciibacter psychrotolerans</name>
    <dbReference type="NCBI Taxonomy" id="670054"/>
    <lineage>
        <taxon>Bacteria</taxon>
        <taxon>Bacillati</taxon>
        <taxon>Actinomycetota</taxon>
        <taxon>Actinomycetes</taxon>
        <taxon>Micrococcales</taxon>
        <taxon>Microbacteriaceae</taxon>
        <taxon>Glaciibacter</taxon>
    </lineage>
</organism>
<evidence type="ECO:0000256" key="2">
    <source>
        <dbReference type="ARBA" id="ARBA00022448"/>
    </source>
</evidence>
<evidence type="ECO:0000256" key="8">
    <source>
        <dbReference type="SAM" id="MobiDB-lite"/>
    </source>
</evidence>
<sequence length="475" mass="49846">MSIPGIGPRTRGAGRTAKRTPVRVNPIRRHALRRGVRLKPAQAIVSGFASAILIGTLLLMLPIATVGPAGATFLEALFTATSAVCVTGLTVVDTATAFTPFGHLVILLLIQVGGLGIMFFAAVFGLVLVRKLTLSSRLTTAVETKTVGIEDMRGLLRGILIITVVIEGGVAILLGLRFWLGYGHSLAESAWLGLFHGISAFNNAGFSLFSDSITGFATDPLISLPICLAIILGGLGFPVIMQLRKQIRSPLRWNLNTKLVLTGTAVLLVAGTVYITAIEWNNPATLGPLDAGGKILAGFFQSVQTRTAGFNSIDIGQMNTASLLGMDVLMFIGGGPAGTAGGIKLTTFAVLLFIMITELRGHGAVNIFHKRLSRAVHRQAITVVLLSVGAVMTGTIVLILVTDLSLDVLLFEATSAFGTVGLSTGITAGLPPVGQIVLILLMFIGRLGPLTLGSAIALAERKILYEYPKERPAVG</sequence>
<feature type="transmembrane region" description="Helical" evidence="9">
    <location>
        <begin position="221"/>
        <end position="243"/>
    </location>
</feature>
<feature type="transmembrane region" description="Helical" evidence="9">
    <location>
        <begin position="255"/>
        <end position="277"/>
    </location>
</feature>
<feature type="transmembrane region" description="Helical" evidence="9">
    <location>
        <begin position="104"/>
        <end position="129"/>
    </location>
</feature>
<keyword evidence="5 9" id="KW-1133">Transmembrane helix</keyword>
<feature type="transmembrane region" description="Helical" evidence="9">
    <location>
        <begin position="380"/>
        <end position="401"/>
    </location>
</feature>
<dbReference type="GO" id="GO:0008324">
    <property type="term" value="F:monoatomic cation transmembrane transporter activity"/>
    <property type="evidence" value="ECO:0007669"/>
    <property type="project" value="InterPro"/>
</dbReference>
<feature type="transmembrane region" description="Helical" evidence="9">
    <location>
        <begin position="436"/>
        <end position="459"/>
    </location>
</feature>